<dbReference type="EMBL" id="WKDU01000011">
    <property type="protein sequence ID" value="MCF5153380.1"/>
    <property type="molecule type" value="Genomic_DNA"/>
</dbReference>
<dbReference type="PROSITE" id="PS51352">
    <property type="entry name" value="THIOREDOXIN_2"/>
    <property type="match status" value="1"/>
</dbReference>
<keyword evidence="9" id="KW-1185">Reference proteome</keyword>
<evidence type="ECO:0000256" key="4">
    <source>
        <dbReference type="ARBA" id="ARBA00023157"/>
    </source>
</evidence>
<gene>
    <name evidence="8" type="ORF">GIW47_12235</name>
</gene>
<keyword evidence="3" id="KW-0249">Electron transport</keyword>
<accession>A0ABS9FNE2</accession>
<sequence length="107" mass="11984">MSYIQVVTDDSFDADVLKANGPVLVFFWHELSQSCKLLEPILEGLAPDYAGRLTVTKLNTNENTQTPNKYGVRALPTVFLFKKGEHDATKEGFFAKTDLSAFLDRNL</sequence>
<comment type="caution">
    <text evidence="8">The sequence shown here is derived from an EMBL/GenBank/DDBJ whole genome shotgun (WGS) entry which is preliminary data.</text>
</comment>
<evidence type="ECO:0000313" key="8">
    <source>
        <dbReference type="EMBL" id="MCF5153380.1"/>
    </source>
</evidence>
<organism evidence="8 9">
    <name type="scientific">Pseudomonas lactis</name>
    <dbReference type="NCBI Taxonomy" id="1615674"/>
    <lineage>
        <taxon>Bacteria</taxon>
        <taxon>Pseudomonadati</taxon>
        <taxon>Pseudomonadota</taxon>
        <taxon>Gammaproteobacteria</taxon>
        <taxon>Pseudomonadales</taxon>
        <taxon>Pseudomonadaceae</taxon>
        <taxon>Pseudomonas</taxon>
    </lineage>
</organism>
<dbReference type="PANTHER" id="PTHR45663">
    <property type="entry name" value="GEO12009P1"/>
    <property type="match status" value="1"/>
</dbReference>
<evidence type="ECO:0000256" key="2">
    <source>
        <dbReference type="ARBA" id="ARBA00022448"/>
    </source>
</evidence>
<dbReference type="PANTHER" id="PTHR45663:SF11">
    <property type="entry name" value="GEO12009P1"/>
    <property type="match status" value="1"/>
</dbReference>
<dbReference type="RefSeq" id="WP_094774869.1">
    <property type="nucleotide sequence ID" value="NZ_JAEHTJ010000105.1"/>
</dbReference>
<reference evidence="8 9" key="1">
    <citation type="submission" date="2019-11" db="EMBL/GenBank/DDBJ databases">
        <title>Epiphytic Pseudomonas syringae from cherry orchards.</title>
        <authorList>
            <person name="Hulin M.T."/>
        </authorList>
    </citation>
    <scope>NUCLEOTIDE SEQUENCE [LARGE SCALE GENOMIC DNA]</scope>
    <source>
        <strain evidence="8 9">PA-6-3B</strain>
    </source>
</reference>
<proteinExistence type="inferred from homology"/>
<evidence type="ECO:0000256" key="5">
    <source>
        <dbReference type="ARBA" id="ARBA00023284"/>
    </source>
</evidence>
<dbReference type="CDD" id="cd02947">
    <property type="entry name" value="TRX_family"/>
    <property type="match status" value="1"/>
</dbReference>
<evidence type="ECO:0000256" key="6">
    <source>
        <dbReference type="PIRNR" id="PIRNR000077"/>
    </source>
</evidence>
<protein>
    <recommendedName>
        <fullName evidence="6">Thioredoxin</fullName>
    </recommendedName>
</protein>
<keyword evidence="4" id="KW-1015">Disulfide bond</keyword>
<dbReference type="InterPro" id="IPR013766">
    <property type="entry name" value="Thioredoxin_domain"/>
</dbReference>
<feature type="domain" description="Thioredoxin" evidence="7">
    <location>
        <begin position="1"/>
        <end position="107"/>
    </location>
</feature>
<dbReference type="InterPro" id="IPR005746">
    <property type="entry name" value="Thioredoxin"/>
</dbReference>
<dbReference type="PIRSF" id="PIRSF000077">
    <property type="entry name" value="Thioredoxin"/>
    <property type="match status" value="1"/>
</dbReference>
<dbReference type="SUPFAM" id="SSF52833">
    <property type="entry name" value="Thioredoxin-like"/>
    <property type="match status" value="1"/>
</dbReference>
<dbReference type="Gene3D" id="3.40.30.10">
    <property type="entry name" value="Glutaredoxin"/>
    <property type="match status" value="1"/>
</dbReference>
<dbReference type="Proteomes" id="UP000814074">
    <property type="component" value="Unassembled WGS sequence"/>
</dbReference>
<keyword evidence="5" id="KW-0676">Redox-active center</keyword>
<evidence type="ECO:0000256" key="1">
    <source>
        <dbReference type="ARBA" id="ARBA00008987"/>
    </source>
</evidence>
<evidence type="ECO:0000313" key="9">
    <source>
        <dbReference type="Proteomes" id="UP000814074"/>
    </source>
</evidence>
<evidence type="ECO:0000259" key="7">
    <source>
        <dbReference type="PROSITE" id="PS51352"/>
    </source>
</evidence>
<dbReference type="Pfam" id="PF00085">
    <property type="entry name" value="Thioredoxin"/>
    <property type="match status" value="1"/>
</dbReference>
<dbReference type="InterPro" id="IPR036249">
    <property type="entry name" value="Thioredoxin-like_sf"/>
</dbReference>
<name>A0ABS9FNE2_9PSED</name>
<keyword evidence="2" id="KW-0813">Transport</keyword>
<evidence type="ECO:0000256" key="3">
    <source>
        <dbReference type="ARBA" id="ARBA00022982"/>
    </source>
</evidence>
<comment type="similarity">
    <text evidence="1 6">Belongs to the thioredoxin family.</text>
</comment>